<evidence type="ECO:0000313" key="1">
    <source>
        <dbReference type="EMBL" id="NBJ91375.1"/>
    </source>
</evidence>
<dbReference type="Proteomes" id="UP001154420">
    <property type="component" value="Unassembled WGS sequence"/>
</dbReference>
<dbReference type="Gene3D" id="3.30.565.10">
    <property type="entry name" value="Histidine kinase-like ATPase, C-terminal domain"/>
    <property type="match status" value="1"/>
</dbReference>
<organism evidence="1 2">
    <name type="scientific">Parablautia muri</name>
    <dbReference type="NCBI Taxonomy" id="2320879"/>
    <lineage>
        <taxon>Bacteria</taxon>
        <taxon>Bacillati</taxon>
        <taxon>Bacillota</taxon>
        <taxon>Clostridia</taxon>
        <taxon>Lachnospirales</taxon>
        <taxon>Lachnospiraceae</taxon>
        <taxon>Parablautia</taxon>
    </lineage>
</organism>
<dbReference type="GO" id="GO:0005524">
    <property type="term" value="F:ATP binding"/>
    <property type="evidence" value="ECO:0007669"/>
    <property type="project" value="UniProtKB-KW"/>
</dbReference>
<dbReference type="SUPFAM" id="SSF55874">
    <property type="entry name" value="ATPase domain of HSP90 chaperone/DNA topoisomerase II/histidine kinase"/>
    <property type="match status" value="1"/>
</dbReference>
<dbReference type="RefSeq" id="WP_160558445.1">
    <property type="nucleotide sequence ID" value="NZ_QZDT01000001.1"/>
</dbReference>
<dbReference type="EMBL" id="QZDT01000001">
    <property type="protein sequence ID" value="NBJ91375.1"/>
    <property type="molecule type" value="Genomic_DNA"/>
</dbReference>
<sequence length="679" mass="80227">MKDNRHTIFADYDILVEVIKYLENNQLLIIVKDKGIGITLDDVKYIADIGSSKENNIRLRKIMENMPDWLRPSGIFGIGLQSVFQLTDCIKFYTRQPNQPERLIVLHSYGKSRGKINVHDIPENEDGMFYDNTIQGTNVEIAIDPYKMITPKASDGYERNFIYYDTQFDVGNEIDIAYAEICQVCKELIKSVKCDYFNIFYQEITRDEVGCDSKRDKRNLRRSFFIPFNDYRDKHMLSFTNSVDSILPFLAYKGEENYCFLDNTAHYWDETACRYYRLKIRPCEIRTKDMSKQVFLPETTQNLYHISYKFNEISNTETIYHPRNRMQNVHAGFLEWRILILDGDPMRYMNIDRDRLKEGAISEQELLDIRGPILQKWCEYFCSQDARNLGNNRFEKTPGILLSLILLFYQNVSVEQFQKFIAPYQSFLDNMNLVVGTEQIPAVCFWNPEKLFQVELVPDNIWLADINIPDVEVQMITPETLCHFPCRLVKIVSIYVSADGKKIYRFRFEPEYSPSTIQMSNTAKILDYIGAFDLYQDRKEHIDYATVQKKVFKPEQAFPHLVIPCYPHTFSQGGNFVSHLDACIRWYILSPFDMDAARILKRSLSQAQSMCQEFIKVVIKSNQFEKCVNYILKMRYQNVTNQKQVKQQILNEYEAFIAQYYNTIYENRYFLTEYFKNRK</sequence>
<name>A0A9X5GQT2_9FIRM</name>
<gene>
    <name evidence="1" type="ORF">D5281_01930</name>
</gene>
<evidence type="ECO:0000313" key="2">
    <source>
        <dbReference type="Proteomes" id="UP001154420"/>
    </source>
</evidence>
<reference evidence="1" key="1">
    <citation type="submission" date="2018-09" db="EMBL/GenBank/DDBJ databases">
        <title>Murine metabolic-syndrome-specific gut microbial biobank.</title>
        <authorList>
            <person name="Liu C."/>
        </authorList>
    </citation>
    <scope>NUCLEOTIDE SEQUENCE</scope>
    <source>
        <strain evidence="1">D42-62</strain>
    </source>
</reference>
<keyword evidence="2" id="KW-1185">Reference proteome</keyword>
<dbReference type="InterPro" id="IPR036890">
    <property type="entry name" value="HATPase_C_sf"/>
</dbReference>
<protein>
    <submittedName>
        <fullName evidence="1">ATP-binding protein</fullName>
    </submittedName>
</protein>
<dbReference type="AlphaFoldDB" id="A0A9X5GQT2"/>
<accession>A0A9X5GQT2</accession>
<keyword evidence="1" id="KW-0067">ATP-binding</keyword>
<comment type="caution">
    <text evidence="1">The sequence shown here is derived from an EMBL/GenBank/DDBJ whole genome shotgun (WGS) entry which is preliminary data.</text>
</comment>
<dbReference type="OrthoDB" id="1837345at2"/>
<proteinExistence type="predicted"/>
<keyword evidence="1" id="KW-0547">Nucleotide-binding</keyword>